<organism evidence="2 3">
    <name type="scientific">Tritrichomonas foetus</name>
    <dbReference type="NCBI Taxonomy" id="1144522"/>
    <lineage>
        <taxon>Eukaryota</taxon>
        <taxon>Metamonada</taxon>
        <taxon>Parabasalia</taxon>
        <taxon>Tritrichomonadida</taxon>
        <taxon>Tritrichomonadidae</taxon>
        <taxon>Tritrichomonas</taxon>
    </lineage>
</organism>
<dbReference type="Proteomes" id="UP000179807">
    <property type="component" value="Unassembled WGS sequence"/>
</dbReference>
<dbReference type="EMBL" id="MLAK01000977">
    <property type="protein sequence ID" value="OHS99986.1"/>
    <property type="molecule type" value="Genomic_DNA"/>
</dbReference>
<dbReference type="OrthoDB" id="10337778at2759"/>
<sequence>MSIIDSGKQRLLNYLSEASGERVVNWERVSQGDVICFILNRMSPGCVNLRQITDGVDRFARVGNWRLAAQAMRKLGMGWAYDEVKLVMADEPELTRLVLSMRRWETRNLDEPLEPPSPDEWNEKDIPAWFTQQTAKEIEEKKLAAGETRTKKKVQVVEKEDIRKKKRAERKSIADIMRGKK</sequence>
<evidence type="ECO:0000256" key="1">
    <source>
        <dbReference type="SAM" id="MobiDB-lite"/>
    </source>
</evidence>
<dbReference type="GeneID" id="94843784"/>
<evidence type="ECO:0008006" key="4">
    <source>
        <dbReference type="Google" id="ProtNLM"/>
    </source>
</evidence>
<dbReference type="InterPro" id="IPR036872">
    <property type="entry name" value="CH_dom_sf"/>
</dbReference>
<evidence type="ECO:0000313" key="3">
    <source>
        <dbReference type="Proteomes" id="UP000179807"/>
    </source>
</evidence>
<dbReference type="Gene3D" id="1.10.418.10">
    <property type="entry name" value="Calponin-like domain"/>
    <property type="match status" value="1"/>
</dbReference>
<comment type="caution">
    <text evidence="2">The sequence shown here is derived from an EMBL/GenBank/DDBJ whole genome shotgun (WGS) entry which is preliminary data.</text>
</comment>
<dbReference type="VEuPathDB" id="TrichDB:TRFO_33446"/>
<name>A0A1J4JLM6_9EUKA</name>
<feature type="region of interest" description="Disordered" evidence="1">
    <location>
        <begin position="160"/>
        <end position="181"/>
    </location>
</feature>
<evidence type="ECO:0000313" key="2">
    <source>
        <dbReference type="EMBL" id="OHS99986.1"/>
    </source>
</evidence>
<keyword evidence="3" id="KW-1185">Reference proteome</keyword>
<dbReference type="SUPFAM" id="SSF47576">
    <property type="entry name" value="Calponin-homology domain, CH-domain"/>
    <property type="match status" value="1"/>
</dbReference>
<protein>
    <recommendedName>
        <fullName evidence="4">Calponin-homology (CH) domain-containing protein</fullName>
    </recommendedName>
</protein>
<reference evidence="2" key="1">
    <citation type="submission" date="2016-10" db="EMBL/GenBank/DDBJ databases">
        <authorList>
            <person name="Benchimol M."/>
            <person name="Almeida L.G."/>
            <person name="Vasconcelos A.T."/>
            <person name="Perreira-Neves A."/>
            <person name="Rosa I.A."/>
            <person name="Tasca T."/>
            <person name="Bogo M.R."/>
            <person name="de Souza W."/>
        </authorList>
    </citation>
    <scope>NUCLEOTIDE SEQUENCE [LARGE SCALE GENOMIC DNA]</scope>
    <source>
        <strain evidence="2">K</strain>
    </source>
</reference>
<dbReference type="RefSeq" id="XP_068353123.1">
    <property type="nucleotide sequence ID" value="XM_068509080.1"/>
</dbReference>
<gene>
    <name evidence="2" type="ORF">TRFO_33446</name>
</gene>
<proteinExistence type="predicted"/>
<accession>A0A1J4JLM6</accession>
<dbReference type="AlphaFoldDB" id="A0A1J4JLM6"/>